<dbReference type="Gramene" id="Solyc07g018035.1.1">
    <property type="protein sequence ID" value="Solyc07g018035.1.1"/>
    <property type="gene ID" value="Solyc07g018035.1"/>
</dbReference>
<protein>
    <submittedName>
        <fullName evidence="2">Uncharacterized protein</fullName>
    </submittedName>
</protein>
<proteinExistence type="predicted"/>
<keyword evidence="1" id="KW-0812">Transmembrane</keyword>
<sequence length="235" mass="26227">MTYGIGIVQHSALISFSPQIIAAVLDSGEKSSLFSSSHRLLTLLSLSNFFQSRISSTDMNFDSQTGIMLSFEIMQLQWQVVHTISTSSIVSLLLQFSFVNICGYIVEEDRSSYKQSCTTRSKVDISFDQYFVVVDLLCLLDEMSDLYNYNYRGAIILKSQLLVLFNEYFYIVLELSAPIIMSYRHSKVVSIVALLALIISFPLWFAQSIEASGACGASPSSRLDIGESETLLPTI</sequence>
<feature type="transmembrane region" description="Helical" evidence="1">
    <location>
        <begin position="188"/>
        <end position="205"/>
    </location>
</feature>
<accession>A0A3Q7H690</accession>
<name>A0A3Q7H690_SOLLC</name>
<keyword evidence="3" id="KW-1185">Reference proteome</keyword>
<dbReference type="Proteomes" id="UP000004994">
    <property type="component" value="Chromosome 7"/>
</dbReference>
<dbReference type="AlphaFoldDB" id="A0A3Q7H690"/>
<reference evidence="2" key="1">
    <citation type="journal article" date="2012" name="Nature">
        <title>The tomato genome sequence provides insights into fleshy fruit evolution.</title>
        <authorList>
            <consortium name="Tomato Genome Consortium"/>
        </authorList>
    </citation>
    <scope>NUCLEOTIDE SEQUENCE [LARGE SCALE GENOMIC DNA]</scope>
    <source>
        <strain evidence="2">cv. Heinz 1706</strain>
    </source>
</reference>
<evidence type="ECO:0000313" key="2">
    <source>
        <dbReference type="EnsemblPlants" id="Solyc07g018035.1.1"/>
    </source>
</evidence>
<dbReference type="InParanoid" id="A0A3Q7H690"/>
<evidence type="ECO:0000313" key="3">
    <source>
        <dbReference type="Proteomes" id="UP000004994"/>
    </source>
</evidence>
<keyword evidence="1" id="KW-1133">Transmembrane helix</keyword>
<organism evidence="2">
    <name type="scientific">Solanum lycopersicum</name>
    <name type="common">Tomato</name>
    <name type="synonym">Lycopersicon esculentum</name>
    <dbReference type="NCBI Taxonomy" id="4081"/>
    <lineage>
        <taxon>Eukaryota</taxon>
        <taxon>Viridiplantae</taxon>
        <taxon>Streptophyta</taxon>
        <taxon>Embryophyta</taxon>
        <taxon>Tracheophyta</taxon>
        <taxon>Spermatophyta</taxon>
        <taxon>Magnoliopsida</taxon>
        <taxon>eudicotyledons</taxon>
        <taxon>Gunneridae</taxon>
        <taxon>Pentapetalae</taxon>
        <taxon>asterids</taxon>
        <taxon>lamiids</taxon>
        <taxon>Solanales</taxon>
        <taxon>Solanaceae</taxon>
        <taxon>Solanoideae</taxon>
        <taxon>Solaneae</taxon>
        <taxon>Solanum</taxon>
        <taxon>Solanum subgen. Lycopersicon</taxon>
    </lineage>
</organism>
<keyword evidence="1" id="KW-0472">Membrane</keyword>
<evidence type="ECO:0000256" key="1">
    <source>
        <dbReference type="SAM" id="Phobius"/>
    </source>
</evidence>
<dbReference type="EnsemblPlants" id="Solyc07g018035.1.1">
    <property type="protein sequence ID" value="Solyc07g018035.1.1"/>
    <property type="gene ID" value="Solyc07g018035.1"/>
</dbReference>
<reference evidence="2" key="2">
    <citation type="submission" date="2019-01" db="UniProtKB">
        <authorList>
            <consortium name="EnsemblPlants"/>
        </authorList>
    </citation>
    <scope>IDENTIFICATION</scope>
    <source>
        <strain evidence="2">cv. Heinz 1706</strain>
    </source>
</reference>